<reference evidence="1 2" key="1">
    <citation type="submission" date="2014-04" db="EMBL/GenBank/DDBJ databases">
        <authorList>
            <consortium name="DOE Joint Genome Institute"/>
            <person name="Kuo A."/>
            <person name="Kohler A."/>
            <person name="Costa M.D."/>
            <person name="Nagy L.G."/>
            <person name="Floudas D."/>
            <person name="Copeland A."/>
            <person name="Barry K.W."/>
            <person name="Cichocki N."/>
            <person name="Veneault-Fourrey C."/>
            <person name="LaButti K."/>
            <person name="Lindquist E.A."/>
            <person name="Lipzen A."/>
            <person name="Lundell T."/>
            <person name="Morin E."/>
            <person name="Murat C."/>
            <person name="Sun H."/>
            <person name="Tunlid A."/>
            <person name="Henrissat B."/>
            <person name="Grigoriev I.V."/>
            <person name="Hibbett D.S."/>
            <person name="Martin F."/>
            <person name="Nordberg H.P."/>
            <person name="Cantor M.N."/>
            <person name="Hua S.X."/>
        </authorList>
    </citation>
    <scope>NUCLEOTIDE SEQUENCE [LARGE SCALE GENOMIC DNA]</scope>
    <source>
        <strain evidence="1 2">Marx 270</strain>
    </source>
</reference>
<dbReference type="EMBL" id="KN831983">
    <property type="protein sequence ID" value="KIO02150.1"/>
    <property type="molecule type" value="Genomic_DNA"/>
</dbReference>
<protein>
    <submittedName>
        <fullName evidence="1">Uncharacterized protein</fullName>
    </submittedName>
</protein>
<evidence type="ECO:0000313" key="2">
    <source>
        <dbReference type="Proteomes" id="UP000054217"/>
    </source>
</evidence>
<sequence length="131" mass="14632">MDEMLAGDDIAVLLHLASPISSRWARVDEPTGGRETRERPRFALWPRKALVLWADSDSDPGERRAEDTGECEEMVEPKDFVGLMVGQRAFSACGLPATRFRQPLSYARPRADEDRILRSSGIITETCTAKP</sequence>
<proteinExistence type="predicted"/>
<accession>A0A0C3NML8</accession>
<keyword evidence="2" id="KW-1185">Reference proteome</keyword>
<gene>
    <name evidence="1" type="ORF">M404DRAFT_28087</name>
</gene>
<organism evidence="1 2">
    <name type="scientific">Pisolithus tinctorius Marx 270</name>
    <dbReference type="NCBI Taxonomy" id="870435"/>
    <lineage>
        <taxon>Eukaryota</taxon>
        <taxon>Fungi</taxon>
        <taxon>Dikarya</taxon>
        <taxon>Basidiomycota</taxon>
        <taxon>Agaricomycotina</taxon>
        <taxon>Agaricomycetes</taxon>
        <taxon>Agaricomycetidae</taxon>
        <taxon>Boletales</taxon>
        <taxon>Sclerodermatineae</taxon>
        <taxon>Pisolithaceae</taxon>
        <taxon>Pisolithus</taxon>
    </lineage>
</organism>
<evidence type="ECO:0000313" key="1">
    <source>
        <dbReference type="EMBL" id="KIO02150.1"/>
    </source>
</evidence>
<dbReference type="InParanoid" id="A0A0C3NML8"/>
<name>A0A0C3NML8_PISTI</name>
<dbReference type="HOGENOM" id="CLU_1928454_0_0_1"/>
<dbReference type="AlphaFoldDB" id="A0A0C3NML8"/>
<reference evidence="2" key="2">
    <citation type="submission" date="2015-01" db="EMBL/GenBank/DDBJ databases">
        <title>Evolutionary Origins and Diversification of the Mycorrhizal Mutualists.</title>
        <authorList>
            <consortium name="DOE Joint Genome Institute"/>
            <consortium name="Mycorrhizal Genomics Consortium"/>
            <person name="Kohler A."/>
            <person name="Kuo A."/>
            <person name="Nagy L.G."/>
            <person name="Floudas D."/>
            <person name="Copeland A."/>
            <person name="Barry K.W."/>
            <person name="Cichocki N."/>
            <person name="Veneault-Fourrey C."/>
            <person name="LaButti K."/>
            <person name="Lindquist E.A."/>
            <person name="Lipzen A."/>
            <person name="Lundell T."/>
            <person name="Morin E."/>
            <person name="Murat C."/>
            <person name="Riley R."/>
            <person name="Ohm R."/>
            <person name="Sun H."/>
            <person name="Tunlid A."/>
            <person name="Henrissat B."/>
            <person name="Grigoriev I.V."/>
            <person name="Hibbett D.S."/>
            <person name="Martin F."/>
        </authorList>
    </citation>
    <scope>NUCLEOTIDE SEQUENCE [LARGE SCALE GENOMIC DNA]</scope>
    <source>
        <strain evidence="2">Marx 270</strain>
    </source>
</reference>
<dbReference type="Proteomes" id="UP000054217">
    <property type="component" value="Unassembled WGS sequence"/>
</dbReference>